<dbReference type="EMBL" id="AWOR01000060">
    <property type="protein sequence ID" value="KGH27466.1"/>
    <property type="molecule type" value="Genomic_DNA"/>
</dbReference>
<reference evidence="1 2" key="1">
    <citation type="submission" date="2013-09" db="EMBL/GenBank/DDBJ databases">
        <title>High correlation between genotypes and phenotypes of environmental bacteria Comamonas testosteroni strains.</title>
        <authorList>
            <person name="Liu L."/>
            <person name="Zhu W."/>
            <person name="Xia X."/>
            <person name="Xu B."/>
            <person name="Luo M."/>
            <person name="Wang G."/>
        </authorList>
    </citation>
    <scope>NUCLEOTIDE SEQUENCE [LARGE SCALE GENOMIC DNA]</scope>
    <source>
        <strain evidence="1 2">JL40</strain>
    </source>
</reference>
<evidence type="ECO:0000313" key="1">
    <source>
        <dbReference type="EMBL" id="KGH27466.1"/>
    </source>
</evidence>
<evidence type="ECO:0000313" key="2">
    <source>
        <dbReference type="Proteomes" id="UP000029553"/>
    </source>
</evidence>
<proteinExistence type="predicted"/>
<name>A0A096FAR4_COMTE</name>
<accession>A0A096FAR4</accession>
<comment type="caution">
    <text evidence="1">The sequence shown here is derived from an EMBL/GenBank/DDBJ whole genome shotgun (WGS) entry which is preliminary data.</text>
</comment>
<protein>
    <submittedName>
        <fullName evidence="1">Uncharacterized protein</fullName>
    </submittedName>
</protein>
<organism evidence="1 2">
    <name type="scientific">Comamonas testosteroni</name>
    <name type="common">Pseudomonas testosteroni</name>
    <dbReference type="NCBI Taxonomy" id="285"/>
    <lineage>
        <taxon>Bacteria</taxon>
        <taxon>Pseudomonadati</taxon>
        <taxon>Pseudomonadota</taxon>
        <taxon>Betaproteobacteria</taxon>
        <taxon>Burkholderiales</taxon>
        <taxon>Comamonadaceae</taxon>
        <taxon>Comamonas</taxon>
    </lineage>
</organism>
<sequence>MKTGRFDGEQAEYRQGNFGFAHEWLQEFKTLDEVLERLSVLRAADPAHRYLCTLDDVSQCSYTSGHASQDERLYLDSPDDMDWDDPAQEQALTLASLQHRVAQLQRPELVQDWAQVCGTLLLAAEDVNALLQANRSPEALLDEVVYVQRLPVPSDELMIAGQPKGYFSADWDSFQNHAVICHLAAQYGYRFFGMGAAWMGFVRCSLPDAVLVDRLIEDLRMLYGQGQGEVREHAGWAQLASVLLSRRTLMLGYAENLAEGLAENPGLDQPPYDSAMKS</sequence>
<dbReference type="RefSeq" id="WP_034372305.1">
    <property type="nucleotide sequence ID" value="NZ_AWOR01000060.1"/>
</dbReference>
<gene>
    <name evidence="1" type="ORF">P353_18355</name>
</gene>
<dbReference type="AlphaFoldDB" id="A0A096FAR4"/>
<dbReference type="Proteomes" id="UP000029553">
    <property type="component" value="Unassembled WGS sequence"/>
</dbReference>